<reference evidence="2 3" key="1">
    <citation type="submission" date="2018-11" db="EMBL/GenBank/DDBJ databases">
        <authorList>
            <consortium name="Pathogen Informatics"/>
        </authorList>
    </citation>
    <scope>NUCLEOTIDE SEQUENCE [LARGE SCALE GENOMIC DNA]</scope>
</reference>
<proteinExistence type="predicted"/>
<feature type="region of interest" description="Disordered" evidence="1">
    <location>
        <begin position="196"/>
        <end position="259"/>
    </location>
</feature>
<feature type="compositionally biased region" description="Polar residues" evidence="1">
    <location>
        <begin position="198"/>
        <end position="214"/>
    </location>
</feature>
<name>A0A3P7M2S8_9BILA</name>
<sequence>MIELDPDKVRKIEKHKDDKKSSKNMGIISNKWWESSLDALLAWLELARETIEDLNECCELYGVSRIRQVLEAGNWRDKILKNNATSSAGKPISAMISDRTSPAAKTSEDSFDDDDMTEEDREMILELFGTDTPFASLAKDCDEPDPAVIEYFKLEAEKLKQQNKKCSKKQKKKPNKEVNVSEVNEFGEFVCANDSKKTSSVAVTQNSSTASSALGEQVEASRAVQENSGETVPHFSKCDESETPDEGSGENLREMSDVARSMIDGLIDKSTAQNETGKDVADLANKFEEVNSIGR</sequence>
<evidence type="ECO:0000313" key="3">
    <source>
        <dbReference type="Proteomes" id="UP000271098"/>
    </source>
</evidence>
<accession>A0A3P7M2S8</accession>
<gene>
    <name evidence="2" type="ORF">GPUH_LOCUS14124</name>
</gene>
<organism evidence="2 3">
    <name type="scientific">Gongylonema pulchrum</name>
    <dbReference type="NCBI Taxonomy" id="637853"/>
    <lineage>
        <taxon>Eukaryota</taxon>
        <taxon>Metazoa</taxon>
        <taxon>Ecdysozoa</taxon>
        <taxon>Nematoda</taxon>
        <taxon>Chromadorea</taxon>
        <taxon>Rhabditida</taxon>
        <taxon>Spirurina</taxon>
        <taxon>Spiruromorpha</taxon>
        <taxon>Spiruroidea</taxon>
        <taxon>Gongylonematidae</taxon>
        <taxon>Gongylonema</taxon>
    </lineage>
</organism>
<protein>
    <submittedName>
        <fullName evidence="2">Uncharacterized protein</fullName>
    </submittedName>
</protein>
<evidence type="ECO:0000313" key="2">
    <source>
        <dbReference type="EMBL" id="VDN23604.1"/>
    </source>
</evidence>
<dbReference type="AlphaFoldDB" id="A0A3P7M2S8"/>
<dbReference type="EMBL" id="UYRT01080916">
    <property type="protein sequence ID" value="VDN23604.1"/>
    <property type="molecule type" value="Genomic_DNA"/>
</dbReference>
<feature type="region of interest" description="Disordered" evidence="1">
    <location>
        <begin position="1"/>
        <end position="23"/>
    </location>
</feature>
<feature type="compositionally biased region" description="Basic and acidic residues" evidence="1">
    <location>
        <begin position="1"/>
        <end position="21"/>
    </location>
</feature>
<dbReference type="OrthoDB" id="5840611at2759"/>
<dbReference type="Proteomes" id="UP000271098">
    <property type="component" value="Unassembled WGS sequence"/>
</dbReference>
<keyword evidence="3" id="KW-1185">Reference proteome</keyword>
<evidence type="ECO:0000256" key="1">
    <source>
        <dbReference type="SAM" id="MobiDB-lite"/>
    </source>
</evidence>